<dbReference type="EMBL" id="BAAAYG010000002">
    <property type="protein sequence ID" value="GAA3279462.1"/>
    <property type="molecule type" value="Genomic_DNA"/>
</dbReference>
<evidence type="ECO:0000256" key="1">
    <source>
        <dbReference type="SAM" id="MobiDB-lite"/>
    </source>
</evidence>
<keyword evidence="5" id="KW-1185">Reference proteome</keyword>
<keyword evidence="2" id="KW-1133">Transmembrane helix</keyword>
<feature type="compositionally biased region" description="Low complexity" evidence="1">
    <location>
        <begin position="1"/>
        <end position="12"/>
    </location>
</feature>
<accession>A0ABP6R8E9</accession>
<feature type="region of interest" description="Disordered" evidence="1">
    <location>
        <begin position="1"/>
        <end position="49"/>
    </location>
</feature>
<dbReference type="InterPro" id="IPR014721">
    <property type="entry name" value="Ribsml_uS5_D2-typ_fold_subgr"/>
</dbReference>
<dbReference type="Gene3D" id="3.30.230.10">
    <property type="match status" value="1"/>
</dbReference>
<protein>
    <submittedName>
        <fullName evidence="4">PDZ domain-containing protein</fullName>
    </submittedName>
</protein>
<dbReference type="InterPro" id="IPR008269">
    <property type="entry name" value="Lon_proteolytic"/>
</dbReference>
<evidence type="ECO:0000259" key="3">
    <source>
        <dbReference type="Pfam" id="PF05362"/>
    </source>
</evidence>
<keyword evidence="2" id="KW-0472">Membrane</keyword>
<evidence type="ECO:0000313" key="5">
    <source>
        <dbReference type="Proteomes" id="UP001501736"/>
    </source>
</evidence>
<sequence>MTDQHQSPRAAQPAPPAQDPGLAPASAAPGSEASEDRPADGVPGPPRRRRVRRGVQLGAGASALLLGAASLSVPSAFLIESPGPTFNTIGETDGDPIITVDGAQTYETDGNLDLTTVYVNGQPTSTVRVPDMIRGWFDPSVDVEPHELVYPSGTSAEEVEQQNAQAMTSSQDQAVAAALDELGIEYSQRLEVVEFTDGAAESGADDVLQIGDEVVAAAGEPVAGVPGLRDAVTDAAGQPVGLDVIRDGERQEVDVPTYEESDGQHYMGVLLQGRFDFPVEVDIRLDDVGGPSAGMMFSLGVIDTLTDGSMTAGEHWAGTGTVEADGTVGPIGGIAQKVRGAAAEGADHFLAPAGNCAGLDGRVPAGIDVYSIEGVGQARSIVQAVGDGDEAALDAAETCG</sequence>
<keyword evidence="2" id="KW-0812">Transmembrane</keyword>
<dbReference type="InterPro" id="IPR020568">
    <property type="entry name" value="Ribosomal_Su5_D2-typ_SF"/>
</dbReference>
<dbReference type="SUPFAM" id="SSF50156">
    <property type="entry name" value="PDZ domain-like"/>
    <property type="match status" value="1"/>
</dbReference>
<feature type="transmembrane region" description="Helical" evidence="2">
    <location>
        <begin position="57"/>
        <end position="79"/>
    </location>
</feature>
<comment type="caution">
    <text evidence="4">The sequence shown here is derived from an EMBL/GenBank/DDBJ whole genome shotgun (WGS) entry which is preliminary data.</text>
</comment>
<dbReference type="SUPFAM" id="SSF54211">
    <property type="entry name" value="Ribosomal protein S5 domain 2-like"/>
    <property type="match status" value="1"/>
</dbReference>
<feature type="domain" description="Lon proteolytic" evidence="3">
    <location>
        <begin position="290"/>
        <end position="360"/>
    </location>
</feature>
<feature type="compositionally biased region" description="Low complexity" evidence="1">
    <location>
        <begin position="19"/>
        <end position="32"/>
    </location>
</feature>
<reference evidence="5" key="1">
    <citation type="journal article" date="2019" name="Int. J. Syst. Evol. Microbiol.">
        <title>The Global Catalogue of Microorganisms (GCM) 10K type strain sequencing project: providing services to taxonomists for standard genome sequencing and annotation.</title>
        <authorList>
            <consortium name="The Broad Institute Genomics Platform"/>
            <consortium name="The Broad Institute Genome Sequencing Center for Infectious Disease"/>
            <person name="Wu L."/>
            <person name="Ma J."/>
        </authorList>
    </citation>
    <scope>NUCLEOTIDE SEQUENCE [LARGE SCALE GENOMIC DNA]</scope>
    <source>
        <strain evidence="5">JCM 11483</strain>
    </source>
</reference>
<evidence type="ECO:0000313" key="4">
    <source>
        <dbReference type="EMBL" id="GAA3279462.1"/>
    </source>
</evidence>
<name>A0ABP6R8E9_9MICC</name>
<proteinExistence type="predicted"/>
<dbReference type="RefSeq" id="WP_344717394.1">
    <property type="nucleotide sequence ID" value="NZ_BAAAYG010000002.1"/>
</dbReference>
<dbReference type="Gene3D" id="2.30.42.10">
    <property type="match status" value="1"/>
</dbReference>
<gene>
    <name evidence="4" type="ORF">GCM10020260_02660</name>
</gene>
<dbReference type="InterPro" id="IPR036034">
    <property type="entry name" value="PDZ_sf"/>
</dbReference>
<dbReference type="Pfam" id="PF05362">
    <property type="entry name" value="Lon_C"/>
    <property type="match status" value="1"/>
</dbReference>
<evidence type="ECO:0000256" key="2">
    <source>
        <dbReference type="SAM" id="Phobius"/>
    </source>
</evidence>
<dbReference type="Proteomes" id="UP001501736">
    <property type="component" value="Unassembled WGS sequence"/>
</dbReference>
<organism evidence="4 5">
    <name type="scientific">Nesterenkonia halobia</name>
    <dbReference type="NCBI Taxonomy" id="37922"/>
    <lineage>
        <taxon>Bacteria</taxon>
        <taxon>Bacillati</taxon>
        <taxon>Actinomycetota</taxon>
        <taxon>Actinomycetes</taxon>
        <taxon>Micrococcales</taxon>
        <taxon>Micrococcaceae</taxon>
        <taxon>Nesterenkonia</taxon>
    </lineage>
</organism>